<comment type="caution">
    <text evidence="2">The sequence shown here is derived from an EMBL/GenBank/DDBJ whole genome shotgun (WGS) entry which is preliminary data.</text>
</comment>
<dbReference type="Pfam" id="PF08811">
    <property type="entry name" value="DUF1800"/>
    <property type="match status" value="1"/>
</dbReference>
<accession>A0ABP9QKT1</accession>
<organism evidence="2 3">
    <name type="scientific">Pseudonocardia eucalypti</name>
    <dbReference type="NCBI Taxonomy" id="648755"/>
    <lineage>
        <taxon>Bacteria</taxon>
        <taxon>Bacillati</taxon>
        <taxon>Actinomycetota</taxon>
        <taxon>Actinomycetes</taxon>
        <taxon>Pseudonocardiales</taxon>
        <taxon>Pseudonocardiaceae</taxon>
        <taxon>Pseudonocardia</taxon>
    </lineage>
</organism>
<sequence length="433" mass="46388">MSANPLSDRDAIRRLLNRLGLGTGPGQPATSPGFEATLGALLAPPAAETGPPAPAFTPTPRPGKGASPEARKARNRESAADGRELGVWWLDRMAGTTAPFPERMAWFWHTHFATSVKKVRDAAFMYQQNDTFRRLGRGDFGELARALVTDPAMLIWLDGQGNRVGRPNENLAREFMELFTLGVGHYTETDVREAARALTGWRVDYTDGGSRLVPRAHDPGPETVLGRPAGYDAATLVDHLVAQPDSPRFLAGRVWTRFVSDTPPDPATTDRLVRAYGPGRDITAMVRAAVLDPAFRDPASVLVKEPVLWLVGALRALRLTASSVPEQALRAGLVGLGQVPFAPPDVGGWPAGARWLTTASALARLRLARQLAGRGDISPVRTAAPADRIAATAELLGLAAFTERTATALRPLAEDPEQLVTLAMASPEYAVSG</sequence>
<gene>
    <name evidence="2" type="ORF">GCM10023321_50830</name>
</gene>
<evidence type="ECO:0000313" key="3">
    <source>
        <dbReference type="Proteomes" id="UP001428817"/>
    </source>
</evidence>
<keyword evidence="3" id="KW-1185">Reference proteome</keyword>
<evidence type="ECO:0000313" key="2">
    <source>
        <dbReference type="EMBL" id="GAA5163659.1"/>
    </source>
</evidence>
<dbReference type="InterPro" id="IPR014917">
    <property type="entry name" value="DUF1800"/>
</dbReference>
<feature type="compositionally biased region" description="Pro residues" evidence="1">
    <location>
        <begin position="51"/>
        <end position="61"/>
    </location>
</feature>
<proteinExistence type="predicted"/>
<reference evidence="3" key="1">
    <citation type="journal article" date="2019" name="Int. J. Syst. Evol. Microbiol.">
        <title>The Global Catalogue of Microorganisms (GCM) 10K type strain sequencing project: providing services to taxonomists for standard genome sequencing and annotation.</title>
        <authorList>
            <consortium name="The Broad Institute Genomics Platform"/>
            <consortium name="The Broad Institute Genome Sequencing Center for Infectious Disease"/>
            <person name="Wu L."/>
            <person name="Ma J."/>
        </authorList>
    </citation>
    <scope>NUCLEOTIDE SEQUENCE [LARGE SCALE GENOMIC DNA]</scope>
    <source>
        <strain evidence="3">JCM 18303</strain>
    </source>
</reference>
<protein>
    <submittedName>
        <fullName evidence="2">DUF1800 domain-containing protein</fullName>
    </submittedName>
</protein>
<evidence type="ECO:0000256" key="1">
    <source>
        <dbReference type="SAM" id="MobiDB-lite"/>
    </source>
</evidence>
<feature type="compositionally biased region" description="Low complexity" evidence="1">
    <location>
        <begin position="36"/>
        <end position="50"/>
    </location>
</feature>
<feature type="compositionally biased region" description="Basic and acidic residues" evidence="1">
    <location>
        <begin position="69"/>
        <end position="79"/>
    </location>
</feature>
<dbReference type="EMBL" id="BAABJP010000030">
    <property type="protein sequence ID" value="GAA5163659.1"/>
    <property type="molecule type" value="Genomic_DNA"/>
</dbReference>
<dbReference type="Proteomes" id="UP001428817">
    <property type="component" value="Unassembled WGS sequence"/>
</dbReference>
<name>A0ABP9QKT1_9PSEU</name>
<feature type="region of interest" description="Disordered" evidence="1">
    <location>
        <begin position="18"/>
        <end position="79"/>
    </location>
</feature>
<dbReference type="RefSeq" id="WP_345703125.1">
    <property type="nucleotide sequence ID" value="NZ_BAABJP010000030.1"/>
</dbReference>